<feature type="compositionally biased region" description="Polar residues" evidence="1">
    <location>
        <begin position="28"/>
        <end position="37"/>
    </location>
</feature>
<dbReference type="Proteomes" id="UP000623067">
    <property type="component" value="Unassembled WGS sequence"/>
</dbReference>
<reference evidence="2" key="1">
    <citation type="journal article" date="2014" name="Int. J. Syst. Evol. Microbiol.">
        <title>Complete genome sequence of Corynebacterium casei LMG S-19264T (=DSM 44701T), isolated from a smear-ripened cheese.</title>
        <authorList>
            <consortium name="US DOE Joint Genome Institute (JGI-PGF)"/>
            <person name="Walter F."/>
            <person name="Albersmeier A."/>
            <person name="Kalinowski J."/>
            <person name="Ruckert C."/>
        </authorList>
    </citation>
    <scope>NUCLEOTIDE SEQUENCE</scope>
    <source>
        <strain evidence="2">CGMCC 1.15330</strain>
    </source>
</reference>
<proteinExistence type="predicted"/>
<dbReference type="AlphaFoldDB" id="A0A916SXC0"/>
<feature type="region of interest" description="Disordered" evidence="1">
    <location>
        <begin position="1"/>
        <end position="59"/>
    </location>
</feature>
<sequence length="217" mass="22298">MNINALGASRLAAVRPPQLVTPAIQPPQVDSTQQQPETPKPSAADPASGGRTITAWTPGGKQLFTANLLPEPAKGEPLSEAALAAQEEFAKYARDGLSMMQENDGPIVYLDPETGEIVGTVAVKKVPDSITAAMYDTGPKSTAVHSVDREPPEPEPVAANTILASAAGALDDAGSSSQSVESMIKNLLDDGAVRDPSADQALASALKPDGVGLPRVA</sequence>
<dbReference type="EMBL" id="BMIH01000001">
    <property type="protein sequence ID" value="GGB21714.1"/>
    <property type="molecule type" value="Genomic_DNA"/>
</dbReference>
<dbReference type="RefSeq" id="WP_188657503.1">
    <property type="nucleotide sequence ID" value="NZ_BMIH01000001.1"/>
</dbReference>
<name>A0A916SXC0_9SPHN</name>
<evidence type="ECO:0000313" key="3">
    <source>
        <dbReference type="Proteomes" id="UP000623067"/>
    </source>
</evidence>
<organism evidence="2 3">
    <name type="scientific">Sphingomonas metalli</name>
    <dbReference type="NCBI Taxonomy" id="1779358"/>
    <lineage>
        <taxon>Bacteria</taxon>
        <taxon>Pseudomonadati</taxon>
        <taxon>Pseudomonadota</taxon>
        <taxon>Alphaproteobacteria</taxon>
        <taxon>Sphingomonadales</taxon>
        <taxon>Sphingomonadaceae</taxon>
        <taxon>Sphingomonas</taxon>
    </lineage>
</organism>
<evidence type="ECO:0000313" key="2">
    <source>
        <dbReference type="EMBL" id="GGB21714.1"/>
    </source>
</evidence>
<gene>
    <name evidence="2" type="ORF">GCM10011380_09140</name>
</gene>
<protein>
    <submittedName>
        <fullName evidence="2">Uncharacterized protein</fullName>
    </submittedName>
</protein>
<comment type="caution">
    <text evidence="2">The sequence shown here is derived from an EMBL/GenBank/DDBJ whole genome shotgun (WGS) entry which is preliminary data.</text>
</comment>
<accession>A0A916SXC0</accession>
<evidence type="ECO:0000256" key="1">
    <source>
        <dbReference type="SAM" id="MobiDB-lite"/>
    </source>
</evidence>
<reference evidence="2" key="2">
    <citation type="submission" date="2020-09" db="EMBL/GenBank/DDBJ databases">
        <authorList>
            <person name="Sun Q."/>
            <person name="Zhou Y."/>
        </authorList>
    </citation>
    <scope>NUCLEOTIDE SEQUENCE</scope>
    <source>
        <strain evidence="2">CGMCC 1.15330</strain>
    </source>
</reference>
<keyword evidence="3" id="KW-1185">Reference proteome</keyword>